<keyword evidence="3" id="KW-1185">Reference proteome</keyword>
<reference evidence="2 3" key="1">
    <citation type="submission" date="2024-10" db="EMBL/GenBank/DDBJ databases">
        <title>The Natural Products Discovery Center: Release of the First 8490 Sequenced Strains for Exploring Actinobacteria Biosynthetic Diversity.</title>
        <authorList>
            <person name="Kalkreuter E."/>
            <person name="Kautsar S.A."/>
            <person name="Yang D."/>
            <person name="Bader C.D."/>
            <person name="Teijaro C.N."/>
            <person name="Fluegel L."/>
            <person name="Davis C.M."/>
            <person name="Simpson J.R."/>
            <person name="Lauterbach L."/>
            <person name="Steele A.D."/>
            <person name="Gui C."/>
            <person name="Meng S."/>
            <person name="Li G."/>
            <person name="Viehrig K."/>
            <person name="Ye F."/>
            <person name="Su P."/>
            <person name="Kiefer A.F."/>
            <person name="Nichols A."/>
            <person name="Cepeda A.J."/>
            <person name="Yan W."/>
            <person name="Fan B."/>
            <person name="Jiang Y."/>
            <person name="Adhikari A."/>
            <person name="Zheng C.-J."/>
            <person name="Schuster L."/>
            <person name="Cowan T.M."/>
            <person name="Smanski M.J."/>
            <person name="Chevrette M.G."/>
            <person name="De Carvalho L.P.S."/>
            <person name="Shen B."/>
        </authorList>
    </citation>
    <scope>NUCLEOTIDE SEQUENCE [LARGE SCALE GENOMIC DNA]</scope>
    <source>
        <strain evidence="2 3">NPDC002173</strain>
    </source>
</reference>
<dbReference type="RefSeq" id="WP_387410254.1">
    <property type="nucleotide sequence ID" value="NZ_JBIASD010000005.1"/>
</dbReference>
<proteinExistence type="predicted"/>
<feature type="transmembrane region" description="Helical" evidence="1">
    <location>
        <begin position="134"/>
        <end position="154"/>
    </location>
</feature>
<name>A0ABW6SM10_9ACTN</name>
<gene>
    <name evidence="2" type="ORF">ACFYXI_10350</name>
</gene>
<accession>A0ABW6SM10</accession>
<evidence type="ECO:0000256" key="1">
    <source>
        <dbReference type="SAM" id="Phobius"/>
    </source>
</evidence>
<evidence type="ECO:0000313" key="3">
    <source>
        <dbReference type="Proteomes" id="UP001602013"/>
    </source>
</evidence>
<sequence length="256" mass="26325">MQQKLLDAGETATRSGGTTLDAIRRSVGTLPRKWLVAITLLAGLSAALAVAVAAPSPDWTFAALSGPVQSAMSVAVPFFGVLLAGDLRRAPRPVRAAPTLLGALSVAAVAGVFGALICAVMLAVSEPDAAHTPWSHVGTIAAGGVLVQMTAQLAGTGLGLLLRPPVVAFLATIVLPMGLWAVLGAVDVLRPAQGWLTPHPSVQNLLSGPMTPFMWGQWLTVLLIWGAGVNAVGVMLMKRRNLTGNSPQIPSNNSES</sequence>
<dbReference type="EMBL" id="JBIASD010000005">
    <property type="protein sequence ID" value="MFF3665982.1"/>
    <property type="molecule type" value="Genomic_DNA"/>
</dbReference>
<keyword evidence="1" id="KW-0472">Membrane</keyword>
<feature type="transmembrane region" description="Helical" evidence="1">
    <location>
        <begin position="66"/>
        <end position="87"/>
    </location>
</feature>
<feature type="transmembrane region" description="Helical" evidence="1">
    <location>
        <begin position="215"/>
        <end position="236"/>
    </location>
</feature>
<comment type="caution">
    <text evidence="2">The sequence shown here is derived from an EMBL/GenBank/DDBJ whole genome shotgun (WGS) entry which is preliminary data.</text>
</comment>
<keyword evidence="1" id="KW-0812">Transmembrane</keyword>
<feature type="transmembrane region" description="Helical" evidence="1">
    <location>
        <begin position="34"/>
        <end position="54"/>
    </location>
</feature>
<keyword evidence="1" id="KW-1133">Transmembrane helix</keyword>
<protein>
    <recommendedName>
        <fullName evidence="4">Integral membrane protein</fullName>
    </recommendedName>
</protein>
<evidence type="ECO:0000313" key="2">
    <source>
        <dbReference type="EMBL" id="MFF3665982.1"/>
    </source>
</evidence>
<feature type="transmembrane region" description="Helical" evidence="1">
    <location>
        <begin position="99"/>
        <end position="122"/>
    </location>
</feature>
<dbReference type="Proteomes" id="UP001602013">
    <property type="component" value="Unassembled WGS sequence"/>
</dbReference>
<feature type="transmembrane region" description="Helical" evidence="1">
    <location>
        <begin position="166"/>
        <end position="186"/>
    </location>
</feature>
<evidence type="ECO:0008006" key="4">
    <source>
        <dbReference type="Google" id="ProtNLM"/>
    </source>
</evidence>
<organism evidence="2 3">
    <name type="scientific">Microtetraspora malaysiensis</name>
    <dbReference type="NCBI Taxonomy" id="161358"/>
    <lineage>
        <taxon>Bacteria</taxon>
        <taxon>Bacillati</taxon>
        <taxon>Actinomycetota</taxon>
        <taxon>Actinomycetes</taxon>
        <taxon>Streptosporangiales</taxon>
        <taxon>Streptosporangiaceae</taxon>
        <taxon>Microtetraspora</taxon>
    </lineage>
</organism>